<dbReference type="InterPro" id="IPR002401">
    <property type="entry name" value="Cyt_P450_E_grp-I"/>
</dbReference>
<evidence type="ECO:0000256" key="4">
    <source>
        <dbReference type="ARBA" id="ARBA00022617"/>
    </source>
</evidence>
<evidence type="ECO:0000256" key="11">
    <source>
        <dbReference type="ARBA" id="ARBA00023136"/>
    </source>
</evidence>
<keyword evidence="7 14" id="KW-1133">Transmembrane helix</keyword>
<evidence type="ECO:0000256" key="3">
    <source>
        <dbReference type="ARBA" id="ARBA00010617"/>
    </source>
</evidence>
<evidence type="ECO:0000313" key="16">
    <source>
        <dbReference type="Proteomes" id="UP001371456"/>
    </source>
</evidence>
<dbReference type="PRINTS" id="PR00385">
    <property type="entry name" value="P450"/>
</dbReference>
<reference evidence="15 16" key="1">
    <citation type="submission" date="2024-02" db="EMBL/GenBank/DDBJ databases">
        <title>de novo genome assembly of Solanum bulbocastanum strain 11H21.</title>
        <authorList>
            <person name="Hosaka A.J."/>
        </authorList>
    </citation>
    <scope>NUCLEOTIDE SEQUENCE [LARGE SCALE GENOMIC DNA]</scope>
    <source>
        <tissue evidence="15">Young leaves</tissue>
    </source>
</reference>
<dbReference type="Pfam" id="PF00067">
    <property type="entry name" value="p450"/>
    <property type="match status" value="1"/>
</dbReference>
<evidence type="ECO:0000256" key="14">
    <source>
        <dbReference type="SAM" id="Phobius"/>
    </source>
</evidence>
<comment type="subcellular location">
    <subcellularLocation>
        <location evidence="2">Membrane</location>
    </subcellularLocation>
</comment>
<evidence type="ECO:0000256" key="8">
    <source>
        <dbReference type="ARBA" id="ARBA00023002"/>
    </source>
</evidence>
<keyword evidence="6 12" id="KW-0479">Metal-binding</keyword>
<evidence type="ECO:0000256" key="1">
    <source>
        <dbReference type="ARBA" id="ARBA00001971"/>
    </source>
</evidence>
<evidence type="ECO:0000256" key="5">
    <source>
        <dbReference type="ARBA" id="ARBA00022692"/>
    </source>
</evidence>
<dbReference type="EMBL" id="JBANQN010000002">
    <property type="protein sequence ID" value="KAK6797838.1"/>
    <property type="molecule type" value="Genomic_DNA"/>
</dbReference>
<keyword evidence="10 13" id="KW-0503">Monooxygenase</keyword>
<proteinExistence type="inferred from homology"/>
<keyword evidence="8 13" id="KW-0560">Oxidoreductase</keyword>
<protein>
    <recommendedName>
        <fullName evidence="17">Premnaspirodiene oxygenase-like</fullName>
    </recommendedName>
</protein>
<evidence type="ECO:0000313" key="15">
    <source>
        <dbReference type="EMBL" id="KAK6797838.1"/>
    </source>
</evidence>
<accession>A0AAN8TZE7</accession>
<sequence>MLKKRGLATSLFSHSIMELQHFPLFLATFLTILLLIFTVKLLSKKIQAKKPTLNLPPGPWKLPFIGSIHHLIASQLPHHTLRDLAKKHGPLMHLQLGEIPTIVISSPRVAQEVLKTHDIAFTNRPELLSVKILAYNYSDIAFAPYGNYWRQMRKLCTLELLSAKNVVSFASIREEEAFNLVQDVESKSGSMINLTEKIYALTNAVICRAAFGKRRKEESAYFMSLIKELSLMITGLDISEVFPSLKLLQVITGTKEKLLKLHKKFDNVLDMIIEEHKQKLQQKYDDEESSRKYNLVNLLLKLQESGTLEFSFTTDNIKAVILDMFLAGTETTATVLDWAMVEMLRNPKVMEKAQTELRRILKGKNRVRESDLKEVSYLKLVIKETLRLHPPLPLLLPRECREQCVINGYDIPIKTKVIVNAWAINRDAEFWENAESFSPERFINCASNSSNNLEFIGQNFEYIPFGGGRRMCPGISFGLSNVELPLAQLIYYFNWKLPNGMKPEDVDVTETPGSSCSRKYNLCVIATSNDHGV</sequence>
<dbReference type="GO" id="GO:0004497">
    <property type="term" value="F:monooxygenase activity"/>
    <property type="evidence" value="ECO:0007669"/>
    <property type="project" value="UniProtKB-KW"/>
</dbReference>
<feature type="transmembrane region" description="Helical" evidence="14">
    <location>
        <begin position="20"/>
        <end position="42"/>
    </location>
</feature>
<gene>
    <name evidence="15" type="ORF">RDI58_005540</name>
</gene>
<comment type="similarity">
    <text evidence="3 13">Belongs to the cytochrome P450 family.</text>
</comment>
<dbReference type="GO" id="GO:0005506">
    <property type="term" value="F:iron ion binding"/>
    <property type="evidence" value="ECO:0007669"/>
    <property type="project" value="InterPro"/>
</dbReference>
<evidence type="ECO:0000256" key="12">
    <source>
        <dbReference type="PIRSR" id="PIRSR602401-1"/>
    </source>
</evidence>
<dbReference type="InterPro" id="IPR017972">
    <property type="entry name" value="Cyt_P450_CS"/>
</dbReference>
<dbReference type="Gene3D" id="1.10.630.10">
    <property type="entry name" value="Cytochrome P450"/>
    <property type="match status" value="1"/>
</dbReference>
<dbReference type="PANTHER" id="PTHR47955:SF9">
    <property type="entry name" value="PREMNASPIRODIENE OXYGENASE-LIKE"/>
    <property type="match status" value="1"/>
</dbReference>
<dbReference type="PROSITE" id="PS00086">
    <property type="entry name" value="CYTOCHROME_P450"/>
    <property type="match status" value="1"/>
</dbReference>
<comment type="cofactor">
    <cofactor evidence="1 12">
        <name>heme</name>
        <dbReference type="ChEBI" id="CHEBI:30413"/>
    </cofactor>
</comment>
<dbReference type="InterPro" id="IPR036396">
    <property type="entry name" value="Cyt_P450_sf"/>
</dbReference>
<evidence type="ECO:0000256" key="6">
    <source>
        <dbReference type="ARBA" id="ARBA00022723"/>
    </source>
</evidence>
<dbReference type="PANTHER" id="PTHR47955">
    <property type="entry name" value="CYTOCHROME P450 FAMILY 71 PROTEIN"/>
    <property type="match status" value="1"/>
</dbReference>
<dbReference type="FunFam" id="1.10.630.10:FF:000008">
    <property type="entry name" value="Cytochrome P450 71D8"/>
    <property type="match status" value="1"/>
</dbReference>
<feature type="binding site" description="axial binding residue" evidence="12">
    <location>
        <position position="472"/>
    </location>
    <ligand>
        <name>heme</name>
        <dbReference type="ChEBI" id="CHEBI:30413"/>
    </ligand>
    <ligandPart>
        <name>Fe</name>
        <dbReference type="ChEBI" id="CHEBI:18248"/>
    </ligandPart>
</feature>
<keyword evidence="4 12" id="KW-0349">Heme</keyword>
<name>A0AAN8TZE7_SOLBU</name>
<dbReference type="AlphaFoldDB" id="A0AAN8TZE7"/>
<dbReference type="CDD" id="cd11072">
    <property type="entry name" value="CYP71-like"/>
    <property type="match status" value="1"/>
</dbReference>
<dbReference type="PRINTS" id="PR00463">
    <property type="entry name" value="EP450I"/>
</dbReference>
<keyword evidence="5 14" id="KW-0812">Transmembrane</keyword>
<organism evidence="15 16">
    <name type="scientific">Solanum bulbocastanum</name>
    <name type="common">Wild potato</name>
    <dbReference type="NCBI Taxonomy" id="147425"/>
    <lineage>
        <taxon>Eukaryota</taxon>
        <taxon>Viridiplantae</taxon>
        <taxon>Streptophyta</taxon>
        <taxon>Embryophyta</taxon>
        <taxon>Tracheophyta</taxon>
        <taxon>Spermatophyta</taxon>
        <taxon>Magnoliopsida</taxon>
        <taxon>eudicotyledons</taxon>
        <taxon>Gunneridae</taxon>
        <taxon>Pentapetalae</taxon>
        <taxon>asterids</taxon>
        <taxon>lamiids</taxon>
        <taxon>Solanales</taxon>
        <taxon>Solanaceae</taxon>
        <taxon>Solanoideae</taxon>
        <taxon>Solaneae</taxon>
        <taxon>Solanum</taxon>
    </lineage>
</organism>
<keyword evidence="11 14" id="KW-0472">Membrane</keyword>
<keyword evidence="9 12" id="KW-0408">Iron</keyword>
<evidence type="ECO:0008006" key="17">
    <source>
        <dbReference type="Google" id="ProtNLM"/>
    </source>
</evidence>
<evidence type="ECO:0000256" key="9">
    <source>
        <dbReference type="ARBA" id="ARBA00023004"/>
    </source>
</evidence>
<dbReference type="SUPFAM" id="SSF48264">
    <property type="entry name" value="Cytochrome P450"/>
    <property type="match status" value="1"/>
</dbReference>
<evidence type="ECO:0000256" key="2">
    <source>
        <dbReference type="ARBA" id="ARBA00004370"/>
    </source>
</evidence>
<dbReference type="GO" id="GO:0016705">
    <property type="term" value="F:oxidoreductase activity, acting on paired donors, with incorporation or reduction of molecular oxygen"/>
    <property type="evidence" value="ECO:0007669"/>
    <property type="project" value="InterPro"/>
</dbReference>
<evidence type="ECO:0000256" key="10">
    <source>
        <dbReference type="ARBA" id="ARBA00023033"/>
    </source>
</evidence>
<dbReference type="InterPro" id="IPR001128">
    <property type="entry name" value="Cyt_P450"/>
</dbReference>
<evidence type="ECO:0000256" key="13">
    <source>
        <dbReference type="RuleBase" id="RU000461"/>
    </source>
</evidence>
<dbReference type="Proteomes" id="UP001371456">
    <property type="component" value="Unassembled WGS sequence"/>
</dbReference>
<dbReference type="GO" id="GO:0016020">
    <property type="term" value="C:membrane"/>
    <property type="evidence" value="ECO:0007669"/>
    <property type="project" value="UniProtKB-SubCell"/>
</dbReference>
<dbReference type="GO" id="GO:0020037">
    <property type="term" value="F:heme binding"/>
    <property type="evidence" value="ECO:0007669"/>
    <property type="project" value="InterPro"/>
</dbReference>
<evidence type="ECO:0000256" key="7">
    <source>
        <dbReference type="ARBA" id="ARBA00022989"/>
    </source>
</evidence>
<comment type="caution">
    <text evidence="15">The sequence shown here is derived from an EMBL/GenBank/DDBJ whole genome shotgun (WGS) entry which is preliminary data.</text>
</comment>
<keyword evidence="16" id="KW-1185">Reference proteome</keyword>